<proteinExistence type="predicted"/>
<dbReference type="SUPFAM" id="SSF46785">
    <property type="entry name" value="Winged helix' DNA-binding domain"/>
    <property type="match status" value="1"/>
</dbReference>
<evidence type="ECO:0000313" key="2">
    <source>
        <dbReference type="Proteomes" id="UP001165283"/>
    </source>
</evidence>
<protein>
    <submittedName>
        <fullName evidence="1">Helix-turn-helix transcriptional regulator</fullName>
    </submittedName>
</protein>
<sequence length="348" mass="37061">MSARSPEHDAAEAVVAAAEAVGLEARTETDAAGLDVVVVLPDGSMMYLEVKPVSLVTAASAPGQARQWPDLRRQGAAGVIVADRITADGRDQLTRAGWNWLDLRGHLRLAGPGLLIDADVPAQVEQGPDRSGLVGRVGIELAVLLLLAPEKTVGVRDAAKALSRSPSAISDSFRALRAAGLVGTERKPAVPALFWELAAQWKPLSRDLATLPSPGPARDNAVLNLGFDDVESTTGWALSDTVAAAAYGAPVGMRADHPRDFYVPDQSTFRRAVQVLGSAVTATSRAGRVRLAPVSMVCDRRVDATGWASEEWPLADPLFVALDLAQDPGRGREILDGWTPRGRWRRVW</sequence>
<dbReference type="Proteomes" id="UP001165283">
    <property type="component" value="Unassembled WGS sequence"/>
</dbReference>
<dbReference type="EMBL" id="JAGSOV010000045">
    <property type="protein sequence ID" value="MCO1657628.1"/>
    <property type="molecule type" value="Genomic_DNA"/>
</dbReference>
<evidence type="ECO:0000313" key="1">
    <source>
        <dbReference type="EMBL" id="MCO1657628.1"/>
    </source>
</evidence>
<dbReference type="InterPro" id="IPR036390">
    <property type="entry name" value="WH_DNA-bd_sf"/>
</dbReference>
<keyword evidence="2" id="KW-1185">Reference proteome</keyword>
<reference evidence="1" key="1">
    <citation type="submission" date="2021-04" db="EMBL/GenBank/DDBJ databases">
        <title>Pseudonocardia sp. nov., isolated from sandy soil of mangrove forest.</title>
        <authorList>
            <person name="Zan Z."/>
            <person name="Huang R."/>
            <person name="Liu W."/>
        </authorList>
    </citation>
    <scope>NUCLEOTIDE SEQUENCE</scope>
    <source>
        <strain evidence="1">S2-4</strain>
    </source>
</reference>
<gene>
    <name evidence="1" type="ORF">KDL28_21445</name>
</gene>
<comment type="caution">
    <text evidence="1">The sequence shown here is derived from an EMBL/GenBank/DDBJ whole genome shotgun (WGS) entry which is preliminary data.</text>
</comment>
<accession>A0ABT1A3N9</accession>
<name>A0ABT1A3N9_9PSEU</name>
<organism evidence="1 2">
    <name type="scientific">Pseudonocardia humida</name>
    <dbReference type="NCBI Taxonomy" id="2800819"/>
    <lineage>
        <taxon>Bacteria</taxon>
        <taxon>Bacillati</taxon>
        <taxon>Actinomycetota</taxon>
        <taxon>Actinomycetes</taxon>
        <taxon>Pseudonocardiales</taxon>
        <taxon>Pseudonocardiaceae</taxon>
        <taxon>Pseudonocardia</taxon>
    </lineage>
</organism>